<organism evidence="2 3">
    <name type="scientific">Macrolepiota fuliginosa MF-IS2</name>
    <dbReference type="NCBI Taxonomy" id="1400762"/>
    <lineage>
        <taxon>Eukaryota</taxon>
        <taxon>Fungi</taxon>
        <taxon>Dikarya</taxon>
        <taxon>Basidiomycota</taxon>
        <taxon>Agaricomycotina</taxon>
        <taxon>Agaricomycetes</taxon>
        <taxon>Agaricomycetidae</taxon>
        <taxon>Agaricales</taxon>
        <taxon>Agaricineae</taxon>
        <taxon>Agaricaceae</taxon>
        <taxon>Macrolepiota</taxon>
    </lineage>
</organism>
<proteinExistence type="predicted"/>
<sequence length="307" mass="34469">MASNYLDVQVYNDAPSVPSWAWVVCSSRTESGGVAVEFVLSVTEGCLDSYPLFMFTTLPTHHLTQEFVEPRMEQMVMALLRNVPVKRVYAVYGPDLLARVFARNWTQITGIQNLAHSPYYAAKLSFCTRQTFRNRAMALRADLTYEIRPADNNDIRDVAECCGGFADDSAPYSLTWDGAIREATFLVGHHQVWIHRIAQKGTSRSEIASIVAFTRNSETNATITKVYTNPKWRRLGCAERLVRKVCEYLLQSKVTVSLFVAHDNPGAALVYSRVGFVGLGPQEGFVPGVEGWTEIGFDRNFVQLGHW</sequence>
<dbReference type="InterPro" id="IPR000182">
    <property type="entry name" value="GNAT_dom"/>
</dbReference>
<dbReference type="PROSITE" id="PS51186">
    <property type="entry name" value="GNAT"/>
    <property type="match status" value="1"/>
</dbReference>
<dbReference type="OrthoDB" id="5372118at2759"/>
<dbReference type="GO" id="GO:0016747">
    <property type="term" value="F:acyltransferase activity, transferring groups other than amino-acyl groups"/>
    <property type="evidence" value="ECO:0007669"/>
    <property type="project" value="InterPro"/>
</dbReference>
<keyword evidence="3" id="KW-1185">Reference proteome</keyword>
<accession>A0A9P5XBD9</accession>
<gene>
    <name evidence="2" type="ORF">P691DRAFT_792720</name>
</gene>
<dbReference type="AlphaFoldDB" id="A0A9P5XBD9"/>
<dbReference type="InterPro" id="IPR016181">
    <property type="entry name" value="Acyl_CoA_acyltransferase"/>
</dbReference>
<dbReference type="Pfam" id="PF00583">
    <property type="entry name" value="Acetyltransf_1"/>
    <property type="match status" value="1"/>
</dbReference>
<dbReference type="Gene3D" id="3.40.630.30">
    <property type="match status" value="1"/>
</dbReference>
<name>A0A9P5XBD9_9AGAR</name>
<dbReference type="Proteomes" id="UP000807342">
    <property type="component" value="Unassembled WGS sequence"/>
</dbReference>
<protein>
    <recommendedName>
        <fullName evidence="1">N-acetyltransferase domain-containing protein</fullName>
    </recommendedName>
</protein>
<dbReference type="EMBL" id="MU151167">
    <property type="protein sequence ID" value="KAF9448262.1"/>
    <property type="molecule type" value="Genomic_DNA"/>
</dbReference>
<feature type="domain" description="N-acetyltransferase" evidence="1">
    <location>
        <begin position="145"/>
        <end position="302"/>
    </location>
</feature>
<dbReference type="SUPFAM" id="SSF55729">
    <property type="entry name" value="Acyl-CoA N-acyltransferases (Nat)"/>
    <property type="match status" value="1"/>
</dbReference>
<evidence type="ECO:0000313" key="2">
    <source>
        <dbReference type="EMBL" id="KAF9448262.1"/>
    </source>
</evidence>
<reference evidence="2" key="1">
    <citation type="submission" date="2020-11" db="EMBL/GenBank/DDBJ databases">
        <authorList>
            <consortium name="DOE Joint Genome Institute"/>
            <person name="Ahrendt S."/>
            <person name="Riley R."/>
            <person name="Andreopoulos W."/>
            <person name="Labutti K."/>
            <person name="Pangilinan J."/>
            <person name="Ruiz-Duenas F.J."/>
            <person name="Barrasa J.M."/>
            <person name="Sanchez-Garcia M."/>
            <person name="Camarero S."/>
            <person name="Miyauchi S."/>
            <person name="Serrano A."/>
            <person name="Linde D."/>
            <person name="Babiker R."/>
            <person name="Drula E."/>
            <person name="Ayuso-Fernandez I."/>
            <person name="Pacheco R."/>
            <person name="Padilla G."/>
            <person name="Ferreira P."/>
            <person name="Barriuso J."/>
            <person name="Kellner H."/>
            <person name="Castanera R."/>
            <person name="Alfaro M."/>
            <person name="Ramirez L."/>
            <person name="Pisabarro A.G."/>
            <person name="Kuo A."/>
            <person name="Tritt A."/>
            <person name="Lipzen A."/>
            <person name="He G."/>
            <person name="Yan M."/>
            <person name="Ng V."/>
            <person name="Cullen D."/>
            <person name="Martin F."/>
            <person name="Rosso M.-N."/>
            <person name="Henrissat B."/>
            <person name="Hibbett D."/>
            <person name="Martinez A.T."/>
            <person name="Grigoriev I.V."/>
        </authorList>
    </citation>
    <scope>NUCLEOTIDE SEQUENCE</scope>
    <source>
        <strain evidence="2">MF-IS2</strain>
    </source>
</reference>
<comment type="caution">
    <text evidence="2">The sequence shown here is derived from an EMBL/GenBank/DDBJ whole genome shotgun (WGS) entry which is preliminary data.</text>
</comment>
<evidence type="ECO:0000259" key="1">
    <source>
        <dbReference type="PROSITE" id="PS51186"/>
    </source>
</evidence>
<evidence type="ECO:0000313" key="3">
    <source>
        <dbReference type="Proteomes" id="UP000807342"/>
    </source>
</evidence>